<evidence type="ECO:0000313" key="6">
    <source>
        <dbReference type="EMBL" id="GAA0876257.1"/>
    </source>
</evidence>
<keyword evidence="7" id="KW-1185">Reference proteome</keyword>
<protein>
    <submittedName>
        <fullName evidence="6">Glycosyltransferase</fullName>
    </submittedName>
</protein>
<reference evidence="7" key="1">
    <citation type="journal article" date="2019" name="Int. J. Syst. Evol. Microbiol.">
        <title>The Global Catalogue of Microorganisms (GCM) 10K type strain sequencing project: providing services to taxonomists for standard genome sequencing and annotation.</title>
        <authorList>
            <consortium name="The Broad Institute Genomics Platform"/>
            <consortium name="The Broad Institute Genome Sequencing Center for Infectious Disease"/>
            <person name="Wu L."/>
            <person name="Ma J."/>
        </authorList>
    </citation>
    <scope>NUCLEOTIDE SEQUENCE [LARGE SCALE GENOMIC DNA]</scope>
    <source>
        <strain evidence="7">JCM 16083</strain>
    </source>
</reference>
<dbReference type="EMBL" id="BAAAFH010000022">
    <property type="protein sequence ID" value="GAA0876257.1"/>
    <property type="molecule type" value="Genomic_DNA"/>
</dbReference>
<feature type="transmembrane region" description="Helical" evidence="4">
    <location>
        <begin position="349"/>
        <end position="370"/>
    </location>
</feature>
<dbReference type="Pfam" id="PF00535">
    <property type="entry name" value="Glycos_transf_2"/>
    <property type="match status" value="1"/>
</dbReference>
<keyword evidence="4" id="KW-0812">Transmembrane</keyword>
<feature type="transmembrane region" description="Helical" evidence="4">
    <location>
        <begin position="294"/>
        <end position="313"/>
    </location>
</feature>
<keyword evidence="4" id="KW-1133">Transmembrane helix</keyword>
<comment type="caution">
    <text evidence="6">The sequence shown here is derived from an EMBL/GenBank/DDBJ whole genome shotgun (WGS) entry which is preliminary data.</text>
</comment>
<name>A0ABP3Y9F1_9FLAO</name>
<proteinExistence type="inferred from homology"/>
<evidence type="ECO:0000256" key="3">
    <source>
        <dbReference type="ARBA" id="ARBA00022679"/>
    </source>
</evidence>
<keyword evidence="3" id="KW-0808">Transferase</keyword>
<dbReference type="PANTHER" id="PTHR43630:SF1">
    <property type="entry name" value="POLY-BETA-1,6-N-ACETYL-D-GLUCOSAMINE SYNTHASE"/>
    <property type="match status" value="1"/>
</dbReference>
<evidence type="ECO:0000256" key="1">
    <source>
        <dbReference type="ARBA" id="ARBA00006739"/>
    </source>
</evidence>
<dbReference type="Proteomes" id="UP001501126">
    <property type="component" value="Unassembled WGS sequence"/>
</dbReference>
<keyword evidence="4" id="KW-0472">Membrane</keyword>
<feature type="transmembrane region" description="Helical" evidence="4">
    <location>
        <begin position="15"/>
        <end position="35"/>
    </location>
</feature>
<sequence>MDFSFPEIDWTPTGIVFLVFGVSALAQLLFTLLIFSRFTFHASKKNNKLSEVLPGVSIIIAARNEEDNLYQNLPAVLNQKYPEFEVVVVNHQSIDDSKHILQAYQKQYPNLKIIDIERNHHLRNGKKLPLTVGIKGAKYDHFLFTDADCVPASDNWLRLMAGKFSDRHQLILGYGPYSKAKGFLNFIIRFDTTFIATNYFAFAASGFPYMGVGRNMAYTRQLFDSVQGFKKHYAIQSGDDDLFVKDVAKKRNYTIQFHPDSYCYSEGKTSWKKWFEQKQRHYTTSSSYKVFHKLLLGIYPFTLLVMLVTFVSLIFNKEYWLWSSMIFGGVIILKWIFQGINFGKLGEKRMAFALPLLEIMYAVLLPIIYYSGDKNEQQWK</sequence>
<accession>A0ABP3Y9F1</accession>
<dbReference type="PANTHER" id="PTHR43630">
    <property type="entry name" value="POLY-BETA-1,6-N-ACETYL-D-GLUCOSAMINE SYNTHASE"/>
    <property type="match status" value="1"/>
</dbReference>
<dbReference type="InterPro" id="IPR001173">
    <property type="entry name" value="Glyco_trans_2-like"/>
</dbReference>
<evidence type="ECO:0000256" key="4">
    <source>
        <dbReference type="SAM" id="Phobius"/>
    </source>
</evidence>
<dbReference type="Gene3D" id="3.90.550.10">
    <property type="entry name" value="Spore Coat Polysaccharide Biosynthesis Protein SpsA, Chain A"/>
    <property type="match status" value="1"/>
</dbReference>
<organism evidence="6 7">
    <name type="scientific">Wandonia haliotis</name>
    <dbReference type="NCBI Taxonomy" id="574963"/>
    <lineage>
        <taxon>Bacteria</taxon>
        <taxon>Pseudomonadati</taxon>
        <taxon>Bacteroidota</taxon>
        <taxon>Flavobacteriia</taxon>
        <taxon>Flavobacteriales</taxon>
        <taxon>Crocinitomicaceae</taxon>
        <taxon>Wandonia</taxon>
    </lineage>
</organism>
<evidence type="ECO:0000313" key="7">
    <source>
        <dbReference type="Proteomes" id="UP001501126"/>
    </source>
</evidence>
<dbReference type="InterPro" id="IPR029044">
    <property type="entry name" value="Nucleotide-diphossugar_trans"/>
</dbReference>
<feature type="transmembrane region" description="Helical" evidence="4">
    <location>
        <begin position="319"/>
        <end position="337"/>
    </location>
</feature>
<comment type="similarity">
    <text evidence="1">Belongs to the glycosyltransferase 2 family.</text>
</comment>
<dbReference type="RefSeq" id="WP_343788711.1">
    <property type="nucleotide sequence ID" value="NZ_BAAAFH010000022.1"/>
</dbReference>
<dbReference type="SUPFAM" id="SSF53448">
    <property type="entry name" value="Nucleotide-diphospho-sugar transferases"/>
    <property type="match status" value="1"/>
</dbReference>
<evidence type="ECO:0000256" key="2">
    <source>
        <dbReference type="ARBA" id="ARBA00022676"/>
    </source>
</evidence>
<feature type="domain" description="Glycosyltransferase 2-like" evidence="5">
    <location>
        <begin position="57"/>
        <end position="185"/>
    </location>
</feature>
<gene>
    <name evidence="6" type="ORF">GCM10009118_26670</name>
</gene>
<keyword evidence="2" id="KW-0328">Glycosyltransferase</keyword>
<evidence type="ECO:0000259" key="5">
    <source>
        <dbReference type="Pfam" id="PF00535"/>
    </source>
</evidence>